<evidence type="ECO:0000313" key="2">
    <source>
        <dbReference type="EMBL" id="ROQ20929.1"/>
    </source>
</evidence>
<dbReference type="RefSeq" id="WP_123638001.1">
    <property type="nucleotide sequence ID" value="NZ_RJUK01000001.1"/>
</dbReference>
<keyword evidence="1" id="KW-0812">Transmembrane</keyword>
<reference evidence="2 3" key="1">
    <citation type="submission" date="2018-11" db="EMBL/GenBank/DDBJ databases">
        <title>Genomic Encyclopedia of Type Strains, Phase IV (KMG-IV): sequencing the most valuable type-strain genomes for metagenomic binning, comparative biology and taxonomic classification.</title>
        <authorList>
            <person name="Goeker M."/>
        </authorList>
    </citation>
    <scope>NUCLEOTIDE SEQUENCE [LARGE SCALE GENOMIC DNA]</scope>
    <source>
        <strain evidence="2 3">DSM 16974</strain>
    </source>
</reference>
<feature type="transmembrane region" description="Helical" evidence="1">
    <location>
        <begin position="192"/>
        <end position="212"/>
    </location>
</feature>
<accession>A0A3N1NYN8</accession>
<sequence>MHNTINRIGEKIEGDRGLKSIKRQVLSLSIVIAVIAMGEIEVHKVNTFFIEFSVGSFNNVKNLLYILLIFLVIRYYGFSEEIRKELSSLWAKKLMSDPEVFELSSEHDLIFGHLTKVTGDIPDPSILSAEYVVGGCFRRGVVYWRSVDPEAPSERVYISLNKFNEKWSAFDFLKILWVEFRCQLSVVFQMRYSIEIFAPYIFAIFAIVISLLY</sequence>
<name>A0A3N1NYN8_9GAMM</name>
<keyword evidence="3" id="KW-1185">Reference proteome</keyword>
<comment type="caution">
    <text evidence="2">The sequence shown here is derived from an EMBL/GenBank/DDBJ whole genome shotgun (WGS) entry which is preliminary data.</text>
</comment>
<gene>
    <name evidence="2" type="ORF">EDC38_1547</name>
</gene>
<keyword evidence="1" id="KW-1133">Transmembrane helix</keyword>
<dbReference type="Proteomes" id="UP000273643">
    <property type="component" value="Unassembled WGS sequence"/>
</dbReference>
<dbReference type="AlphaFoldDB" id="A0A3N1NYN8"/>
<protein>
    <submittedName>
        <fullName evidence="2">Uncharacterized protein</fullName>
    </submittedName>
</protein>
<proteinExistence type="predicted"/>
<feature type="transmembrane region" description="Helical" evidence="1">
    <location>
        <begin position="25"/>
        <end position="42"/>
    </location>
</feature>
<keyword evidence="1" id="KW-0472">Membrane</keyword>
<evidence type="ECO:0000313" key="3">
    <source>
        <dbReference type="Proteomes" id="UP000273643"/>
    </source>
</evidence>
<evidence type="ECO:0000256" key="1">
    <source>
        <dbReference type="SAM" id="Phobius"/>
    </source>
</evidence>
<dbReference type="EMBL" id="RJUK01000001">
    <property type="protein sequence ID" value="ROQ20929.1"/>
    <property type="molecule type" value="Genomic_DNA"/>
</dbReference>
<feature type="transmembrane region" description="Helical" evidence="1">
    <location>
        <begin position="62"/>
        <end position="78"/>
    </location>
</feature>
<organism evidence="2 3">
    <name type="scientific">Marinimicrobium koreense</name>
    <dbReference type="NCBI Taxonomy" id="306545"/>
    <lineage>
        <taxon>Bacteria</taxon>
        <taxon>Pseudomonadati</taxon>
        <taxon>Pseudomonadota</taxon>
        <taxon>Gammaproteobacteria</taxon>
        <taxon>Cellvibrionales</taxon>
        <taxon>Cellvibrionaceae</taxon>
        <taxon>Marinimicrobium</taxon>
    </lineage>
</organism>